<dbReference type="AlphaFoldDB" id="A0A5S5C5A7"/>
<evidence type="ECO:0000256" key="3">
    <source>
        <dbReference type="ARBA" id="ARBA00022729"/>
    </source>
</evidence>
<evidence type="ECO:0000256" key="1">
    <source>
        <dbReference type="ARBA" id="ARBA00009075"/>
    </source>
</evidence>
<comment type="similarity">
    <text evidence="1">Belongs to the outer membrane porin (Opr) (TC 1.B.25) family.</text>
</comment>
<evidence type="ECO:0000313" key="4">
    <source>
        <dbReference type="EMBL" id="TYP74319.1"/>
    </source>
</evidence>
<name>A0A5S5C5A7_9FLAO</name>
<keyword evidence="3" id="KW-0732">Signal</keyword>
<dbReference type="RefSeq" id="WP_170251808.1">
    <property type="nucleotide sequence ID" value="NZ_VNHU01000004.1"/>
</dbReference>
<dbReference type="Proteomes" id="UP000324376">
    <property type="component" value="Unassembled WGS sequence"/>
</dbReference>
<dbReference type="Gene3D" id="2.40.160.10">
    <property type="entry name" value="Porin"/>
    <property type="match status" value="1"/>
</dbReference>
<dbReference type="Pfam" id="PF03573">
    <property type="entry name" value="OprD"/>
    <property type="match status" value="1"/>
</dbReference>
<dbReference type="InterPro" id="IPR023614">
    <property type="entry name" value="Porin_dom_sf"/>
</dbReference>
<gene>
    <name evidence="4" type="ORF">BD809_104139</name>
</gene>
<evidence type="ECO:0000313" key="5">
    <source>
        <dbReference type="Proteomes" id="UP000324376"/>
    </source>
</evidence>
<sequence length="392" mass="45910">MYSQSHNFNDNDKITSLKEIFTEAHLEGHIRNFFMSTSNQNSLKDYYTNATGGSIAIKTKEFKGFELGVKGIFTYQTFSSALNKPDATTGRISKWEHELYDINDFDNFNDLDRLEELYLKYNFGRGYLTYGKLEIEDTPLLNESDGRMKPFVFKGLWLNYELMDGHHFNLSWLDRVSPRSTVEWYDFNEAIGLTNNGFQPNGEVAQYHENTNSRGIGIFNYSGNVKDWTFHFYNVHLDRIINTSWLQIDYLFKNWNMGVQYALQFPLDYQMKLAYNERYIQDTENGQVLSTQLQYKFTKMKLSAAFTHAFDTGRFLSPRELGRDQLFTSISRSRMDGFGNVTVLTLGGSYDFKPDRCTMELKFTRLFGATVNEFENNKYNLDAYYQVNSRFH</sequence>
<accession>A0A5S5C5A7</accession>
<organism evidence="4 5">
    <name type="scientific">Aquimarina intermedia</name>
    <dbReference type="NCBI Taxonomy" id="350814"/>
    <lineage>
        <taxon>Bacteria</taxon>
        <taxon>Pseudomonadati</taxon>
        <taxon>Bacteroidota</taxon>
        <taxon>Flavobacteriia</taxon>
        <taxon>Flavobacteriales</taxon>
        <taxon>Flavobacteriaceae</taxon>
        <taxon>Aquimarina</taxon>
    </lineage>
</organism>
<proteinExistence type="inferred from homology"/>
<comment type="caution">
    <text evidence="4">The sequence shown here is derived from an EMBL/GenBank/DDBJ whole genome shotgun (WGS) entry which is preliminary data.</text>
</comment>
<keyword evidence="5" id="KW-1185">Reference proteome</keyword>
<reference evidence="4 5" key="1">
    <citation type="submission" date="2019-07" db="EMBL/GenBank/DDBJ databases">
        <title>Genomic Encyclopedia of Archaeal and Bacterial Type Strains, Phase II (KMG-II): from individual species to whole genera.</title>
        <authorList>
            <person name="Goeker M."/>
        </authorList>
    </citation>
    <scope>NUCLEOTIDE SEQUENCE [LARGE SCALE GENOMIC DNA]</scope>
    <source>
        <strain evidence="4 5">DSM 17527</strain>
    </source>
</reference>
<evidence type="ECO:0000256" key="2">
    <source>
        <dbReference type="ARBA" id="ARBA00022448"/>
    </source>
</evidence>
<dbReference type="InterPro" id="IPR005318">
    <property type="entry name" value="OM_porin_bac"/>
</dbReference>
<keyword evidence="2" id="KW-0813">Transport</keyword>
<dbReference type="EMBL" id="VNHU01000004">
    <property type="protein sequence ID" value="TYP74319.1"/>
    <property type="molecule type" value="Genomic_DNA"/>
</dbReference>
<dbReference type="GO" id="GO:0016020">
    <property type="term" value="C:membrane"/>
    <property type="evidence" value="ECO:0007669"/>
    <property type="project" value="InterPro"/>
</dbReference>
<protein>
    <submittedName>
        <fullName evidence="4">Outer membrane OprD family porin</fullName>
    </submittedName>
</protein>